<feature type="non-terminal residue" evidence="3">
    <location>
        <position position="537"/>
    </location>
</feature>
<protein>
    <recommendedName>
        <fullName evidence="2">LRRK2 ARM repeat domain-containing protein</fullName>
    </recommendedName>
</protein>
<gene>
    <name evidence="3" type="ORF">chiPu_0006669</name>
</gene>
<dbReference type="EMBL" id="BEZZ01000196">
    <property type="protein sequence ID" value="GCC28240.1"/>
    <property type="molecule type" value="Genomic_DNA"/>
</dbReference>
<dbReference type="InterPro" id="IPR011989">
    <property type="entry name" value="ARM-like"/>
</dbReference>
<comment type="caution">
    <text evidence="3">The sequence shown here is derived from an EMBL/GenBank/DDBJ whole genome shotgun (WGS) entry which is preliminary data.</text>
</comment>
<evidence type="ECO:0000313" key="3">
    <source>
        <dbReference type="EMBL" id="GCC28240.1"/>
    </source>
</evidence>
<keyword evidence="4" id="KW-1185">Reference proteome</keyword>
<dbReference type="AlphaFoldDB" id="A0A401SD14"/>
<reference evidence="3 4" key="1">
    <citation type="journal article" date="2018" name="Nat. Ecol. Evol.">
        <title>Shark genomes provide insights into elasmobranch evolution and the origin of vertebrates.</title>
        <authorList>
            <person name="Hara Y"/>
            <person name="Yamaguchi K"/>
            <person name="Onimaru K"/>
            <person name="Kadota M"/>
            <person name="Koyanagi M"/>
            <person name="Keeley SD"/>
            <person name="Tatsumi K"/>
            <person name="Tanaka K"/>
            <person name="Motone F"/>
            <person name="Kageyama Y"/>
            <person name="Nozu R"/>
            <person name="Adachi N"/>
            <person name="Nishimura O"/>
            <person name="Nakagawa R"/>
            <person name="Tanegashima C"/>
            <person name="Kiyatake I"/>
            <person name="Matsumoto R"/>
            <person name="Murakumo K"/>
            <person name="Nishida K"/>
            <person name="Terakita A"/>
            <person name="Kuratani S"/>
            <person name="Sato K"/>
            <person name="Hyodo S Kuraku.S."/>
        </authorList>
    </citation>
    <scope>NUCLEOTIDE SEQUENCE [LARGE SCALE GENOMIC DNA]</scope>
</reference>
<dbReference type="InterPro" id="IPR056597">
    <property type="entry name" value="ARM_LRRK2"/>
</dbReference>
<dbReference type="STRING" id="137246.A0A401SD14"/>
<accession>A0A401SD14</accession>
<dbReference type="OrthoDB" id="8940716at2759"/>
<evidence type="ECO:0000256" key="1">
    <source>
        <dbReference type="ARBA" id="ARBA00022737"/>
    </source>
</evidence>
<sequence length="537" mass="60486">MADSEQQEENLKKLIVRLQNVEQGSEVKTLLQILDDLILLTTVRNASILFGNKNIHMPLLVVLESFTEIASIQQAGWSLLCKLMELCPSIINKLTTPQDMGKDWDVLGVHQQILKLLLIYKCHPTILLLSLKVLTILVQSDEISLLLRDDEMDVFSLVLDGMKRLADHCGIQIYGCQVLSALLGKVPDEQMIEFVEEKDHWVILEAITKFSEHEDLVLHGLRALLPLASPQNNVEVLMSGNEKCYSLVTDAMKRFPDNEAIHETGCCLLQRFTLDNFYNILLLHGAPEVVINAVLKYPQNGTLQAAALSSLALLTETIFVNKHLEERKDDLCWTEACCRALETFKGNAKVQEAACWALYNLLLYQNDLHTKFEDEEACYPVHRLVMTAMLLHSNSKQVFQAAANALATLVNKSVQIRRLLLAKGIHINILDLMKKHSNSCDVLESACKFLNKLFIGSNLKWDIMKLTSCRIIDTLKNTLHNSSVQLEALRVMLHIICPEDMLDAEEDTDKLEAIKKAIGKQCLSDGFHGLVLEALNK</sequence>
<dbReference type="Proteomes" id="UP000287033">
    <property type="component" value="Unassembled WGS sequence"/>
</dbReference>
<dbReference type="OMA" id="DNEAIHE"/>
<keyword evidence="1" id="KW-0677">Repeat</keyword>
<feature type="domain" description="LRRK2 ARM repeat" evidence="2">
    <location>
        <begin position="12"/>
        <end position="537"/>
    </location>
</feature>
<dbReference type="Pfam" id="PF23744">
    <property type="entry name" value="ARM_LRRK2"/>
    <property type="match status" value="1"/>
</dbReference>
<proteinExistence type="predicted"/>
<name>A0A401SD14_CHIPU</name>
<dbReference type="PANTHER" id="PTHR22895">
    <property type="entry name" value="ARMADILLO REPEAT-CONTAINING PROTEIN 6"/>
    <property type="match status" value="1"/>
</dbReference>
<dbReference type="PANTHER" id="PTHR22895:SF0">
    <property type="entry name" value="ARMADILLO REPEAT-CONTAINING PROTEIN 6"/>
    <property type="match status" value="1"/>
</dbReference>
<dbReference type="InterPro" id="IPR016024">
    <property type="entry name" value="ARM-type_fold"/>
</dbReference>
<evidence type="ECO:0000259" key="2">
    <source>
        <dbReference type="Pfam" id="PF23744"/>
    </source>
</evidence>
<dbReference type="Gene3D" id="1.25.10.10">
    <property type="entry name" value="Leucine-rich Repeat Variant"/>
    <property type="match status" value="2"/>
</dbReference>
<organism evidence="3 4">
    <name type="scientific">Chiloscyllium punctatum</name>
    <name type="common">Brownbanded bambooshark</name>
    <name type="synonym">Hemiscyllium punctatum</name>
    <dbReference type="NCBI Taxonomy" id="137246"/>
    <lineage>
        <taxon>Eukaryota</taxon>
        <taxon>Metazoa</taxon>
        <taxon>Chordata</taxon>
        <taxon>Craniata</taxon>
        <taxon>Vertebrata</taxon>
        <taxon>Chondrichthyes</taxon>
        <taxon>Elasmobranchii</taxon>
        <taxon>Galeomorphii</taxon>
        <taxon>Galeoidea</taxon>
        <taxon>Orectolobiformes</taxon>
        <taxon>Hemiscylliidae</taxon>
        <taxon>Chiloscyllium</taxon>
    </lineage>
</organism>
<dbReference type="SUPFAM" id="SSF48371">
    <property type="entry name" value="ARM repeat"/>
    <property type="match status" value="1"/>
</dbReference>
<evidence type="ECO:0000313" key="4">
    <source>
        <dbReference type="Proteomes" id="UP000287033"/>
    </source>
</evidence>